<dbReference type="RefSeq" id="YP_009303204.1">
    <property type="nucleotide sequence ID" value="NC_031253.1"/>
</dbReference>
<protein>
    <submittedName>
        <fullName evidence="1">Uncharacterized protein</fullName>
    </submittedName>
</protein>
<name>A0A142F2I5_9CAUD</name>
<evidence type="ECO:0000313" key="2">
    <source>
        <dbReference type="Proteomes" id="UP000201826"/>
    </source>
</evidence>
<sequence>MSKHLVVEEFDRSILLDIWLDGFTSGLTTAAKDIAKCSDEMADKFADDIALAVKNDPASMEMVRREVLERVTGLFDPNRGTRELGIERGPERGPER</sequence>
<organism evidence="1 2">
    <name type="scientific">Mycobacterium phage Bipper</name>
    <dbReference type="NCBI Taxonomy" id="1805457"/>
    <lineage>
        <taxon>Viruses</taxon>
        <taxon>Duplodnaviria</taxon>
        <taxon>Heunggongvirae</taxon>
        <taxon>Uroviricota</taxon>
        <taxon>Caudoviricetes</taxon>
        <taxon>Bippervirus</taxon>
        <taxon>Bippervirus bipper</taxon>
    </lineage>
</organism>
<dbReference type="Proteomes" id="UP000201826">
    <property type="component" value="Segment"/>
</dbReference>
<dbReference type="KEGG" id="vg:29125778"/>
<keyword evidence="2" id="KW-1185">Reference proteome</keyword>
<proteinExistence type="predicted"/>
<dbReference type="EMBL" id="KU728633">
    <property type="protein sequence ID" value="AMQ66992.1"/>
    <property type="molecule type" value="Genomic_DNA"/>
</dbReference>
<accession>A0A142F2I5</accession>
<reference evidence="2" key="1">
    <citation type="submission" date="2016-02" db="EMBL/GenBank/DDBJ databases">
        <authorList>
            <person name="Isern S."/>
            <person name="Barcellona C.M."/>
            <person name="Dozier K.D."/>
            <person name="Faust J.M."/>
            <person name="Fedrick A.J."/>
            <person name="Gagliardi L.E."/>
            <person name="Gatt S.M."/>
            <person name="Gleason P.S."/>
            <person name="Gomez E.A."/>
            <person name="Hoffman A.M."/>
            <person name="Jenkins M."/>
            <person name="Jones M.J."/>
            <person name="Lang J.F."/>
            <person name="Lequay S.M."/>
            <person name="Mars P.J."/>
            <person name="Mtchedlidze N."/>
            <person name="Osking Z.B."/>
            <person name="Paul L.M."/>
            <person name="Pica A.N."/>
            <person name="Robison M.D."/>
            <person name="Rodriguez D."/>
            <person name="Rosales K.A."/>
            <person name="Saravis L.E."/>
            <person name="Sisson B.M."/>
            <person name="Tan A.L."/>
            <person name="Voltaire R."/>
            <person name="Michael S.F."/>
            <person name="Warner M.H."/>
            <person name="Bradley K.W."/>
            <person name="Asai D.J."/>
            <person name="Bowman C.A."/>
            <person name="Russell D.A."/>
            <person name="Pope W.H."/>
            <person name="Jacobs-Sera D."/>
            <person name="Hendrix R.W."/>
            <person name="Hatfull G.F."/>
        </authorList>
    </citation>
    <scope>NUCLEOTIDE SEQUENCE [LARGE SCALE GENOMIC DNA]</scope>
</reference>
<gene>
    <name evidence="1" type="primary">57</name>
    <name evidence="1" type="ORF">SEA_BIPPER_57</name>
</gene>
<evidence type="ECO:0000313" key="1">
    <source>
        <dbReference type="EMBL" id="AMQ66992.1"/>
    </source>
</evidence>
<dbReference type="GeneID" id="29125778"/>